<dbReference type="AlphaFoldDB" id="A0ABD1MBG7"/>
<dbReference type="EMBL" id="JBGMDY010000005">
    <property type="protein sequence ID" value="KAL2333129.1"/>
    <property type="molecule type" value="Genomic_DNA"/>
</dbReference>
<protein>
    <submittedName>
        <fullName evidence="1">Uncharacterized protein</fullName>
    </submittedName>
</protein>
<evidence type="ECO:0000313" key="1">
    <source>
        <dbReference type="EMBL" id="KAL2333129.1"/>
    </source>
</evidence>
<dbReference type="Proteomes" id="UP001603857">
    <property type="component" value="Unassembled WGS sequence"/>
</dbReference>
<gene>
    <name evidence="1" type="ORF">Fmac_014342</name>
</gene>
<name>A0ABD1MBG7_9FABA</name>
<organism evidence="1 2">
    <name type="scientific">Flemingia macrophylla</name>
    <dbReference type="NCBI Taxonomy" id="520843"/>
    <lineage>
        <taxon>Eukaryota</taxon>
        <taxon>Viridiplantae</taxon>
        <taxon>Streptophyta</taxon>
        <taxon>Embryophyta</taxon>
        <taxon>Tracheophyta</taxon>
        <taxon>Spermatophyta</taxon>
        <taxon>Magnoliopsida</taxon>
        <taxon>eudicotyledons</taxon>
        <taxon>Gunneridae</taxon>
        <taxon>Pentapetalae</taxon>
        <taxon>rosids</taxon>
        <taxon>fabids</taxon>
        <taxon>Fabales</taxon>
        <taxon>Fabaceae</taxon>
        <taxon>Papilionoideae</taxon>
        <taxon>50 kb inversion clade</taxon>
        <taxon>NPAAA clade</taxon>
        <taxon>indigoferoid/millettioid clade</taxon>
        <taxon>Phaseoleae</taxon>
        <taxon>Flemingia</taxon>
    </lineage>
</organism>
<evidence type="ECO:0000313" key="2">
    <source>
        <dbReference type="Proteomes" id="UP001603857"/>
    </source>
</evidence>
<proteinExistence type="predicted"/>
<sequence>MVEKKMKTLKAVKAKYNFLLSLHPTPCFHDCLYCMQCCTEYLYQPRALKIYIVYIVSLKSIFANAVPLPVVVSSIISIRPGFVGVRVVEVHEKEVDVIGDRV</sequence>
<reference evidence="1 2" key="1">
    <citation type="submission" date="2024-08" db="EMBL/GenBank/DDBJ databases">
        <title>Insights into the chromosomal genome structure of Flemingia macrophylla.</title>
        <authorList>
            <person name="Ding Y."/>
            <person name="Zhao Y."/>
            <person name="Bi W."/>
            <person name="Wu M."/>
            <person name="Zhao G."/>
            <person name="Gong Y."/>
            <person name="Li W."/>
            <person name="Zhang P."/>
        </authorList>
    </citation>
    <scope>NUCLEOTIDE SEQUENCE [LARGE SCALE GENOMIC DNA]</scope>
    <source>
        <strain evidence="1">DYQJB</strain>
        <tissue evidence="1">Leaf</tissue>
    </source>
</reference>
<keyword evidence="2" id="KW-1185">Reference proteome</keyword>
<accession>A0ABD1MBG7</accession>
<comment type="caution">
    <text evidence="1">The sequence shown here is derived from an EMBL/GenBank/DDBJ whole genome shotgun (WGS) entry which is preliminary data.</text>
</comment>